<reference evidence="1" key="1">
    <citation type="journal article" date="2021" name="Proc. Natl. Acad. Sci. U.S.A.">
        <title>A Catalog of Tens of Thousands of Viruses from Human Metagenomes Reveals Hidden Associations with Chronic Diseases.</title>
        <authorList>
            <person name="Tisza M.J."/>
            <person name="Buck C.B."/>
        </authorList>
    </citation>
    <scope>NUCLEOTIDE SEQUENCE</scope>
    <source>
        <strain evidence="1">CttaA39</strain>
    </source>
</reference>
<evidence type="ECO:0000313" key="1">
    <source>
        <dbReference type="EMBL" id="DAF64436.1"/>
    </source>
</evidence>
<proteinExistence type="predicted"/>
<dbReference type="EMBL" id="BK032860">
    <property type="protein sequence ID" value="DAF64436.1"/>
    <property type="molecule type" value="Genomic_DNA"/>
</dbReference>
<protein>
    <submittedName>
        <fullName evidence="1">Uncharacterized protein</fullName>
    </submittedName>
</protein>
<organism evidence="1">
    <name type="scientific">Siphoviridae sp. cttaA39</name>
    <dbReference type="NCBI Taxonomy" id="2827960"/>
    <lineage>
        <taxon>Viruses</taxon>
        <taxon>Duplodnaviria</taxon>
        <taxon>Heunggongvirae</taxon>
        <taxon>Uroviricota</taxon>
        <taxon>Caudoviricetes</taxon>
    </lineage>
</organism>
<sequence>MHNYSRDKVLEMALLLDLKFYIHRINITNI</sequence>
<accession>A0A8S5TMS3</accession>
<name>A0A8S5TMS3_9CAUD</name>